<gene>
    <name evidence="1" type="ORF">M595_0830</name>
</gene>
<evidence type="ECO:0000313" key="1">
    <source>
        <dbReference type="EMBL" id="ERT09151.1"/>
    </source>
</evidence>
<protein>
    <submittedName>
        <fullName evidence="1">Uncharacterized protein</fullName>
    </submittedName>
</protein>
<dbReference type="EMBL" id="AUZM01000005">
    <property type="protein sequence ID" value="ERT09151.1"/>
    <property type="molecule type" value="Genomic_DNA"/>
</dbReference>
<name>U7QRW3_9CYAN</name>
<evidence type="ECO:0000313" key="2">
    <source>
        <dbReference type="Proteomes" id="UP000017127"/>
    </source>
</evidence>
<organism evidence="1 2">
    <name type="scientific">Lyngbya aestuarii BL J</name>
    <dbReference type="NCBI Taxonomy" id="1348334"/>
    <lineage>
        <taxon>Bacteria</taxon>
        <taxon>Bacillati</taxon>
        <taxon>Cyanobacteriota</taxon>
        <taxon>Cyanophyceae</taxon>
        <taxon>Oscillatoriophycideae</taxon>
        <taxon>Oscillatoriales</taxon>
        <taxon>Microcoleaceae</taxon>
        <taxon>Lyngbya</taxon>
    </lineage>
</organism>
<reference evidence="1 2" key="1">
    <citation type="journal article" date="2013" name="Front. Microbiol.">
        <title>Comparative genomic analyses of the cyanobacterium, Lyngbya aestuarii BL J, a powerful hydrogen producer.</title>
        <authorList>
            <person name="Kothari A."/>
            <person name="Vaughn M."/>
            <person name="Garcia-Pichel F."/>
        </authorList>
    </citation>
    <scope>NUCLEOTIDE SEQUENCE [LARGE SCALE GENOMIC DNA]</scope>
    <source>
        <strain evidence="1 2">BL J</strain>
    </source>
</reference>
<keyword evidence="2" id="KW-1185">Reference proteome</keyword>
<sequence length="37" mass="4461">MRADNRSYFVFKGIFDRNVKGVWVRDKDQLPEETIDD</sequence>
<comment type="caution">
    <text evidence="1">The sequence shown here is derived from an EMBL/GenBank/DDBJ whole genome shotgun (WGS) entry which is preliminary data.</text>
</comment>
<accession>U7QRW3</accession>
<dbReference type="Proteomes" id="UP000017127">
    <property type="component" value="Unassembled WGS sequence"/>
</dbReference>
<proteinExistence type="predicted"/>
<dbReference type="AlphaFoldDB" id="U7QRW3"/>